<dbReference type="AlphaFoldDB" id="A0A0A9ZG94"/>
<evidence type="ECO:0000313" key="2">
    <source>
        <dbReference type="EMBL" id="JAG52087.1"/>
    </source>
</evidence>
<name>A0A0A9ZG94_LYGHE</name>
<protein>
    <submittedName>
        <fullName evidence="1">Phosphonates import ATP-binding protein PhnC</fullName>
    </submittedName>
</protein>
<proteinExistence type="predicted"/>
<organism evidence="1">
    <name type="scientific">Lygus hesperus</name>
    <name type="common">Western plant bug</name>
    <dbReference type="NCBI Taxonomy" id="30085"/>
    <lineage>
        <taxon>Eukaryota</taxon>
        <taxon>Metazoa</taxon>
        <taxon>Ecdysozoa</taxon>
        <taxon>Arthropoda</taxon>
        <taxon>Hexapoda</taxon>
        <taxon>Insecta</taxon>
        <taxon>Pterygota</taxon>
        <taxon>Neoptera</taxon>
        <taxon>Paraneoptera</taxon>
        <taxon>Hemiptera</taxon>
        <taxon>Heteroptera</taxon>
        <taxon>Panheteroptera</taxon>
        <taxon>Cimicomorpha</taxon>
        <taxon>Miridae</taxon>
        <taxon>Mirini</taxon>
        <taxon>Lygus</taxon>
    </lineage>
</organism>
<dbReference type="EMBL" id="GBHO01000533">
    <property type="protein sequence ID" value="JAG43071.1"/>
    <property type="molecule type" value="Transcribed_RNA"/>
</dbReference>
<sequence length="107" mass="11973">MPHSYDANVIQKLVEMSVMKIVEMDRDPDPPMLKHILIMNILKRAGVPNGLLYCSNHRDDYDLPSDVKYRKLNDGSAEVAGEPSDSLPKINVSGLINHIVEGLHQIP</sequence>
<dbReference type="EMBL" id="GBRD01013739">
    <property type="protein sequence ID" value="JAG52087.1"/>
    <property type="molecule type" value="Transcribed_RNA"/>
</dbReference>
<keyword evidence="1" id="KW-0067">ATP-binding</keyword>
<keyword evidence="1" id="KW-0547">Nucleotide-binding</keyword>
<reference evidence="2" key="3">
    <citation type="submission" date="2014-09" db="EMBL/GenBank/DDBJ databases">
        <authorList>
            <person name="Magalhaes I.L.F."/>
            <person name="Oliveira U."/>
            <person name="Santos F.R."/>
            <person name="Vidigal T.H.D.A."/>
            <person name="Brescovit A.D."/>
            <person name="Santos A.J."/>
        </authorList>
    </citation>
    <scope>NUCLEOTIDE SEQUENCE</scope>
</reference>
<gene>
    <name evidence="1" type="primary">phnC</name>
    <name evidence="1" type="ORF">CM83_99753</name>
</gene>
<accession>A0A0A9ZG94</accession>
<evidence type="ECO:0000313" key="1">
    <source>
        <dbReference type="EMBL" id="JAG43071.1"/>
    </source>
</evidence>
<reference evidence="1" key="2">
    <citation type="submission" date="2014-07" db="EMBL/GenBank/DDBJ databases">
        <authorList>
            <person name="Hull J."/>
        </authorList>
    </citation>
    <scope>NUCLEOTIDE SEQUENCE</scope>
</reference>
<dbReference type="GO" id="GO:0005524">
    <property type="term" value="F:ATP binding"/>
    <property type="evidence" value="ECO:0007669"/>
    <property type="project" value="UniProtKB-KW"/>
</dbReference>
<reference evidence="1" key="1">
    <citation type="journal article" date="2014" name="PLoS ONE">
        <title>Transcriptome-Based Identification of ABC Transporters in the Western Tarnished Plant Bug Lygus hesperus.</title>
        <authorList>
            <person name="Hull J.J."/>
            <person name="Chaney K."/>
            <person name="Geib S.M."/>
            <person name="Fabrick J.A."/>
            <person name="Brent C.S."/>
            <person name="Walsh D."/>
            <person name="Lavine L.C."/>
        </authorList>
    </citation>
    <scope>NUCLEOTIDE SEQUENCE</scope>
</reference>